<keyword evidence="1" id="KW-0812">Transmembrane</keyword>
<dbReference type="PANTHER" id="PTHR40465:SF1">
    <property type="entry name" value="DUF6534 DOMAIN-CONTAINING PROTEIN"/>
    <property type="match status" value="1"/>
</dbReference>
<evidence type="ECO:0000313" key="4">
    <source>
        <dbReference type="Proteomes" id="UP000807342"/>
    </source>
</evidence>
<dbReference type="Proteomes" id="UP000807342">
    <property type="component" value="Unassembled WGS sequence"/>
</dbReference>
<evidence type="ECO:0000313" key="3">
    <source>
        <dbReference type="EMBL" id="KAF9449208.1"/>
    </source>
</evidence>
<evidence type="ECO:0000259" key="2">
    <source>
        <dbReference type="Pfam" id="PF20152"/>
    </source>
</evidence>
<feature type="transmembrane region" description="Helical" evidence="1">
    <location>
        <begin position="36"/>
        <end position="60"/>
    </location>
</feature>
<accession>A0A9P5XD67</accession>
<dbReference type="EMBL" id="MU151137">
    <property type="protein sequence ID" value="KAF9449208.1"/>
    <property type="molecule type" value="Genomic_DNA"/>
</dbReference>
<feature type="domain" description="DUF6534" evidence="2">
    <location>
        <begin position="153"/>
        <end position="244"/>
    </location>
</feature>
<evidence type="ECO:0000256" key="1">
    <source>
        <dbReference type="SAM" id="Phobius"/>
    </source>
</evidence>
<dbReference type="InterPro" id="IPR045339">
    <property type="entry name" value="DUF6534"/>
</dbReference>
<dbReference type="PANTHER" id="PTHR40465">
    <property type="entry name" value="CHROMOSOME 1, WHOLE GENOME SHOTGUN SEQUENCE"/>
    <property type="match status" value="1"/>
</dbReference>
<feature type="transmembrane region" description="Helical" evidence="1">
    <location>
        <begin position="106"/>
        <end position="128"/>
    </location>
</feature>
<feature type="non-terminal residue" evidence="3">
    <location>
        <position position="1"/>
    </location>
</feature>
<comment type="caution">
    <text evidence="3">The sequence shown here is derived from an EMBL/GenBank/DDBJ whole genome shotgun (WGS) entry which is preliminary data.</text>
</comment>
<sequence>LVGIILNWWLFGILLMQYFVYCNHAANRDNKFLRSIVHILFILDTIQTIMTMVDAFNWFVYNFGNYEAMLDFGIASIDSPFMDGLIAFIVQLVYCWRVRVLSQWRVLPAIIAFLAFVGGVSGMVVGIYDGIIRTVLNVNPGFYVPVMLWLWGSVVTDILIVASMSYLLVKLRHQHASRNVMVVMKRLVILTLETNLLTTAVAMATVIMFVITPIGPPFTNIHLTGGYILGKLYSNCFMVLLNQRLYYENATQSRSITEELGSLGTYSLSDRGMRSGPGAGGQAHSNPNAIGEISAMHFAEPPTRVDLKSKANDDDVELGRFKQGY</sequence>
<keyword evidence="4" id="KW-1185">Reference proteome</keyword>
<feature type="transmembrane region" description="Helical" evidence="1">
    <location>
        <begin position="148"/>
        <end position="169"/>
    </location>
</feature>
<reference evidence="3" key="1">
    <citation type="submission" date="2020-11" db="EMBL/GenBank/DDBJ databases">
        <authorList>
            <consortium name="DOE Joint Genome Institute"/>
            <person name="Ahrendt S."/>
            <person name="Riley R."/>
            <person name="Andreopoulos W."/>
            <person name="Labutti K."/>
            <person name="Pangilinan J."/>
            <person name="Ruiz-Duenas F.J."/>
            <person name="Barrasa J.M."/>
            <person name="Sanchez-Garcia M."/>
            <person name="Camarero S."/>
            <person name="Miyauchi S."/>
            <person name="Serrano A."/>
            <person name="Linde D."/>
            <person name="Babiker R."/>
            <person name="Drula E."/>
            <person name="Ayuso-Fernandez I."/>
            <person name="Pacheco R."/>
            <person name="Padilla G."/>
            <person name="Ferreira P."/>
            <person name="Barriuso J."/>
            <person name="Kellner H."/>
            <person name="Castanera R."/>
            <person name="Alfaro M."/>
            <person name="Ramirez L."/>
            <person name="Pisabarro A.G."/>
            <person name="Kuo A."/>
            <person name="Tritt A."/>
            <person name="Lipzen A."/>
            <person name="He G."/>
            <person name="Yan M."/>
            <person name="Ng V."/>
            <person name="Cullen D."/>
            <person name="Martin F."/>
            <person name="Rosso M.-N."/>
            <person name="Henrissat B."/>
            <person name="Hibbett D."/>
            <person name="Martinez A.T."/>
            <person name="Grigoriev I.V."/>
        </authorList>
    </citation>
    <scope>NUCLEOTIDE SEQUENCE</scope>
    <source>
        <strain evidence="3">MF-IS2</strain>
    </source>
</reference>
<organism evidence="3 4">
    <name type="scientific">Macrolepiota fuliginosa MF-IS2</name>
    <dbReference type="NCBI Taxonomy" id="1400762"/>
    <lineage>
        <taxon>Eukaryota</taxon>
        <taxon>Fungi</taxon>
        <taxon>Dikarya</taxon>
        <taxon>Basidiomycota</taxon>
        <taxon>Agaricomycotina</taxon>
        <taxon>Agaricomycetes</taxon>
        <taxon>Agaricomycetidae</taxon>
        <taxon>Agaricales</taxon>
        <taxon>Agaricineae</taxon>
        <taxon>Agaricaceae</taxon>
        <taxon>Macrolepiota</taxon>
    </lineage>
</organism>
<feature type="transmembrane region" description="Helical" evidence="1">
    <location>
        <begin position="6"/>
        <end position="24"/>
    </location>
</feature>
<keyword evidence="1" id="KW-1133">Transmembrane helix</keyword>
<feature type="transmembrane region" description="Helical" evidence="1">
    <location>
        <begin position="190"/>
        <end position="215"/>
    </location>
</feature>
<name>A0A9P5XD67_9AGAR</name>
<protein>
    <recommendedName>
        <fullName evidence="2">DUF6534 domain-containing protein</fullName>
    </recommendedName>
</protein>
<dbReference type="AlphaFoldDB" id="A0A9P5XD67"/>
<proteinExistence type="predicted"/>
<feature type="transmembrane region" description="Helical" evidence="1">
    <location>
        <begin position="221"/>
        <end position="241"/>
    </location>
</feature>
<gene>
    <name evidence="3" type="ORF">P691DRAFT_667915</name>
</gene>
<dbReference type="Pfam" id="PF20152">
    <property type="entry name" value="DUF6534"/>
    <property type="match status" value="1"/>
</dbReference>
<dbReference type="OrthoDB" id="3032778at2759"/>
<feature type="transmembrane region" description="Helical" evidence="1">
    <location>
        <begin position="72"/>
        <end position="94"/>
    </location>
</feature>
<keyword evidence="1" id="KW-0472">Membrane</keyword>